<dbReference type="PANTHER" id="PTHR30146:SF148">
    <property type="entry name" value="HTH-TYPE TRANSCRIPTIONAL REPRESSOR PURR-RELATED"/>
    <property type="match status" value="1"/>
</dbReference>
<dbReference type="InterPro" id="IPR000843">
    <property type="entry name" value="HTH_LacI"/>
</dbReference>
<evidence type="ECO:0000259" key="5">
    <source>
        <dbReference type="PROSITE" id="PS50932"/>
    </source>
</evidence>
<gene>
    <name evidence="6" type="ORF">NSA47_11300</name>
</gene>
<evidence type="ECO:0000256" key="4">
    <source>
        <dbReference type="ARBA" id="ARBA00023163"/>
    </source>
</evidence>
<keyword evidence="4" id="KW-0804">Transcription</keyword>
<dbReference type="EMBL" id="JANKAS010000011">
    <property type="protein sequence ID" value="MCR1899562.1"/>
    <property type="molecule type" value="Genomic_DNA"/>
</dbReference>
<dbReference type="InterPro" id="IPR001761">
    <property type="entry name" value="Peripla_BP/Lac1_sug-bd_dom"/>
</dbReference>
<evidence type="ECO:0000256" key="2">
    <source>
        <dbReference type="ARBA" id="ARBA00023015"/>
    </source>
</evidence>
<dbReference type="Proteomes" id="UP001205748">
    <property type="component" value="Unassembled WGS sequence"/>
</dbReference>
<protein>
    <submittedName>
        <fullName evidence="6">LacI family transcriptional regulator</fullName>
    </submittedName>
</protein>
<evidence type="ECO:0000313" key="7">
    <source>
        <dbReference type="Proteomes" id="UP001205748"/>
    </source>
</evidence>
<keyword evidence="1" id="KW-0678">Repressor</keyword>
<dbReference type="InterPro" id="IPR028082">
    <property type="entry name" value="Peripla_BP_I"/>
</dbReference>
<dbReference type="PROSITE" id="PS50932">
    <property type="entry name" value="HTH_LACI_2"/>
    <property type="match status" value="1"/>
</dbReference>
<dbReference type="SMART" id="SM00354">
    <property type="entry name" value="HTH_LACI"/>
    <property type="match status" value="1"/>
</dbReference>
<dbReference type="SUPFAM" id="SSF53822">
    <property type="entry name" value="Periplasmic binding protein-like I"/>
    <property type="match status" value="1"/>
</dbReference>
<evidence type="ECO:0000256" key="1">
    <source>
        <dbReference type="ARBA" id="ARBA00022491"/>
    </source>
</evidence>
<dbReference type="SUPFAM" id="SSF47413">
    <property type="entry name" value="lambda repressor-like DNA-binding domains"/>
    <property type="match status" value="1"/>
</dbReference>
<accession>A0AAE3HFE2</accession>
<name>A0AAE3HFE2_9FIRM</name>
<evidence type="ECO:0000313" key="6">
    <source>
        <dbReference type="EMBL" id="MCR1899562.1"/>
    </source>
</evidence>
<dbReference type="PANTHER" id="PTHR30146">
    <property type="entry name" value="LACI-RELATED TRANSCRIPTIONAL REPRESSOR"/>
    <property type="match status" value="1"/>
</dbReference>
<dbReference type="Pfam" id="PF00356">
    <property type="entry name" value="LacI"/>
    <property type="match status" value="1"/>
</dbReference>
<organism evidence="6 7">
    <name type="scientific">Irregularibacter muris</name>
    <dbReference type="NCBI Taxonomy" id="1796619"/>
    <lineage>
        <taxon>Bacteria</taxon>
        <taxon>Bacillati</taxon>
        <taxon>Bacillota</taxon>
        <taxon>Clostridia</taxon>
        <taxon>Eubacteriales</taxon>
        <taxon>Eubacteriaceae</taxon>
        <taxon>Irregularibacter</taxon>
    </lineage>
</organism>
<dbReference type="CDD" id="cd06267">
    <property type="entry name" value="PBP1_LacI_sugar_binding-like"/>
    <property type="match status" value="1"/>
</dbReference>
<sequence>MPTIKDIAQAAGVSIATVSMALNGKKGISPKTRDRILDIAQSINYVPSAAARALKTKHSYTLGMIIGQLSNSYSIDIITAAEKVARERGYNIFILNAELSIEKTIECLRILDHQEVDGILVSVFLYSEQSYIEEIHRLMNKGIHVVSLTRNLEGYGIPVVSYKEDQQVYQSLIELIELGHRDIGLVAGPKGSLMNIYRFSTFNKALREYNLYNKDYITYSQLDMYSAKEKTIELLTKFPEITAIYAINDMIALGVLQAAYHLGLKVPQDLSILGTDGIPYVNFTIPNITTIKTPRYEIGKWGTEMLINRIESTDTDENEIILFPCIPSKGESVAYPPFITKDRRVK</sequence>
<dbReference type="Pfam" id="PF00532">
    <property type="entry name" value="Peripla_BP_1"/>
    <property type="match status" value="1"/>
</dbReference>
<feature type="domain" description="HTH lacI-type" evidence="5">
    <location>
        <begin position="2"/>
        <end position="56"/>
    </location>
</feature>
<keyword evidence="2" id="KW-0805">Transcription regulation</keyword>
<reference evidence="6" key="1">
    <citation type="submission" date="2022-07" db="EMBL/GenBank/DDBJ databases">
        <title>Enhanced cultured diversity of the mouse gut microbiota enables custom-made synthetic communities.</title>
        <authorList>
            <person name="Afrizal A."/>
        </authorList>
    </citation>
    <scope>NUCLEOTIDE SEQUENCE</scope>
    <source>
        <strain evidence="6">DSM 28593</strain>
    </source>
</reference>
<comment type="caution">
    <text evidence="6">The sequence shown here is derived from an EMBL/GenBank/DDBJ whole genome shotgun (WGS) entry which is preliminary data.</text>
</comment>
<dbReference type="PRINTS" id="PR00036">
    <property type="entry name" value="HTHLACI"/>
</dbReference>
<proteinExistence type="predicted"/>
<dbReference type="InterPro" id="IPR010982">
    <property type="entry name" value="Lambda_DNA-bd_dom_sf"/>
</dbReference>
<dbReference type="RefSeq" id="WP_257532058.1">
    <property type="nucleotide sequence ID" value="NZ_JANKAS010000011.1"/>
</dbReference>
<keyword evidence="3" id="KW-0238">DNA-binding</keyword>
<dbReference type="CDD" id="cd01392">
    <property type="entry name" value="HTH_LacI"/>
    <property type="match status" value="1"/>
</dbReference>
<dbReference type="PROSITE" id="PS00356">
    <property type="entry name" value="HTH_LACI_1"/>
    <property type="match status" value="1"/>
</dbReference>
<dbReference type="AlphaFoldDB" id="A0AAE3HFE2"/>
<dbReference type="GO" id="GO:0003700">
    <property type="term" value="F:DNA-binding transcription factor activity"/>
    <property type="evidence" value="ECO:0007669"/>
    <property type="project" value="TreeGrafter"/>
</dbReference>
<evidence type="ECO:0000256" key="3">
    <source>
        <dbReference type="ARBA" id="ARBA00023125"/>
    </source>
</evidence>
<keyword evidence="7" id="KW-1185">Reference proteome</keyword>
<dbReference type="GO" id="GO:0000976">
    <property type="term" value="F:transcription cis-regulatory region binding"/>
    <property type="evidence" value="ECO:0007669"/>
    <property type="project" value="TreeGrafter"/>
</dbReference>
<dbReference type="Gene3D" id="1.10.260.40">
    <property type="entry name" value="lambda repressor-like DNA-binding domains"/>
    <property type="match status" value="1"/>
</dbReference>
<dbReference type="Gene3D" id="3.40.50.2300">
    <property type="match status" value="2"/>
</dbReference>